<dbReference type="InterPro" id="IPR018060">
    <property type="entry name" value="HTH_AraC"/>
</dbReference>
<dbReference type="Gene3D" id="1.10.10.60">
    <property type="entry name" value="Homeodomain-like"/>
    <property type="match status" value="2"/>
</dbReference>
<protein>
    <submittedName>
        <fullName evidence="6">Helix-turn-helix transcriptional regulator</fullName>
    </submittedName>
</protein>
<evidence type="ECO:0000256" key="3">
    <source>
        <dbReference type="ARBA" id="ARBA00023163"/>
    </source>
</evidence>
<dbReference type="AlphaFoldDB" id="A0A9D0YVM5"/>
<accession>A0A9D0YVM5</accession>
<evidence type="ECO:0000256" key="1">
    <source>
        <dbReference type="ARBA" id="ARBA00023015"/>
    </source>
</evidence>
<dbReference type="PANTHER" id="PTHR43280">
    <property type="entry name" value="ARAC-FAMILY TRANSCRIPTIONAL REGULATOR"/>
    <property type="match status" value="1"/>
</dbReference>
<dbReference type="SUPFAM" id="SSF51215">
    <property type="entry name" value="Regulatory protein AraC"/>
    <property type="match status" value="1"/>
</dbReference>
<feature type="domain" description="HTH araC/xylS-type" evidence="5">
    <location>
        <begin position="172"/>
        <end position="270"/>
    </location>
</feature>
<comment type="caution">
    <text evidence="6">The sequence shown here is derived from an EMBL/GenBank/DDBJ whole genome shotgun (WGS) entry which is preliminary data.</text>
</comment>
<dbReference type="InterPro" id="IPR037923">
    <property type="entry name" value="HTH-like"/>
</dbReference>
<dbReference type="Pfam" id="PF12833">
    <property type="entry name" value="HTH_18"/>
    <property type="match status" value="1"/>
</dbReference>
<evidence type="ECO:0000313" key="7">
    <source>
        <dbReference type="Proteomes" id="UP000886879"/>
    </source>
</evidence>
<reference evidence="6" key="2">
    <citation type="journal article" date="2021" name="PeerJ">
        <title>Extensive microbial diversity within the chicken gut microbiome revealed by metagenomics and culture.</title>
        <authorList>
            <person name="Gilroy R."/>
            <person name="Ravi A."/>
            <person name="Getino M."/>
            <person name="Pursley I."/>
            <person name="Horton D.L."/>
            <person name="Alikhan N.F."/>
            <person name="Baker D."/>
            <person name="Gharbi K."/>
            <person name="Hall N."/>
            <person name="Watson M."/>
            <person name="Adriaenssens E.M."/>
            <person name="Foster-Nyarko E."/>
            <person name="Jarju S."/>
            <person name="Secka A."/>
            <person name="Antonio M."/>
            <person name="Oren A."/>
            <person name="Chaudhuri R.R."/>
            <person name="La Ragione R."/>
            <person name="Hildebrand F."/>
            <person name="Pallen M.J."/>
        </authorList>
    </citation>
    <scope>NUCLEOTIDE SEQUENCE</scope>
    <source>
        <strain evidence="6">ChiGjej2B2-12916</strain>
    </source>
</reference>
<feature type="region of interest" description="Disordered" evidence="4">
    <location>
        <begin position="267"/>
        <end position="287"/>
    </location>
</feature>
<evidence type="ECO:0000313" key="6">
    <source>
        <dbReference type="EMBL" id="HIQ61740.1"/>
    </source>
</evidence>
<dbReference type="SUPFAM" id="SSF46689">
    <property type="entry name" value="Homeodomain-like"/>
    <property type="match status" value="1"/>
</dbReference>
<dbReference type="Proteomes" id="UP000886879">
    <property type="component" value="Unassembled WGS sequence"/>
</dbReference>
<dbReference type="GO" id="GO:0003700">
    <property type="term" value="F:DNA-binding transcription factor activity"/>
    <property type="evidence" value="ECO:0007669"/>
    <property type="project" value="InterPro"/>
</dbReference>
<dbReference type="PANTHER" id="PTHR43280:SF2">
    <property type="entry name" value="HTH-TYPE TRANSCRIPTIONAL REGULATOR EXSA"/>
    <property type="match status" value="1"/>
</dbReference>
<dbReference type="Gene3D" id="2.60.120.10">
    <property type="entry name" value="Jelly Rolls"/>
    <property type="match status" value="1"/>
</dbReference>
<organism evidence="6 7">
    <name type="scientific">Candidatus Enterenecus faecium</name>
    <dbReference type="NCBI Taxonomy" id="2840780"/>
    <lineage>
        <taxon>Bacteria</taxon>
        <taxon>Bacillati</taxon>
        <taxon>Bacillota</taxon>
        <taxon>Clostridia</taxon>
        <taxon>Eubacteriales</taxon>
        <taxon>Candidatus Enterenecus</taxon>
    </lineage>
</organism>
<evidence type="ECO:0000256" key="4">
    <source>
        <dbReference type="SAM" id="MobiDB-lite"/>
    </source>
</evidence>
<dbReference type="PROSITE" id="PS01124">
    <property type="entry name" value="HTH_ARAC_FAMILY_2"/>
    <property type="match status" value="1"/>
</dbReference>
<evidence type="ECO:0000256" key="2">
    <source>
        <dbReference type="ARBA" id="ARBA00023125"/>
    </source>
</evidence>
<dbReference type="EMBL" id="DVFO01000099">
    <property type="protein sequence ID" value="HIQ61740.1"/>
    <property type="molecule type" value="Genomic_DNA"/>
</dbReference>
<keyword evidence="2" id="KW-0238">DNA-binding</keyword>
<sequence length="314" mass="36412">MATLEIVQHPHLGGVHLFFNTLDHRSLHIHLDWELVWVLDQPLLVSCGGQEHRVEPGELVLFSPGQPHEFHKVEGSCTFLCLQLDPAAFPAAQRVYVETIFPAAHLSKAETAWLKTSLVALFRRYLQRPPFYQLDCLGRINQILYLLLTRMPVRQVTEQEAAERERRSARLMRLVAFVQENFAHKIRLSDFARQERRSLSYLSHFAREMLGHSFQEYVATVRFHHACHLMATTNKGMLAVCMESGFSDYRYFSRMFQTHFGMTPEAYRRRPKSSQAAQPHPTLDSAERFYSPEGSLQLLERLEQRYGDKKASLV</sequence>
<dbReference type="InterPro" id="IPR014710">
    <property type="entry name" value="RmlC-like_jellyroll"/>
</dbReference>
<dbReference type="InterPro" id="IPR003313">
    <property type="entry name" value="AraC-bd"/>
</dbReference>
<evidence type="ECO:0000259" key="5">
    <source>
        <dbReference type="PROSITE" id="PS01124"/>
    </source>
</evidence>
<proteinExistence type="predicted"/>
<dbReference type="Pfam" id="PF02311">
    <property type="entry name" value="AraC_binding"/>
    <property type="match status" value="1"/>
</dbReference>
<keyword evidence="3" id="KW-0804">Transcription</keyword>
<reference evidence="6" key="1">
    <citation type="submission" date="2020-10" db="EMBL/GenBank/DDBJ databases">
        <authorList>
            <person name="Gilroy R."/>
        </authorList>
    </citation>
    <scope>NUCLEOTIDE SEQUENCE</scope>
    <source>
        <strain evidence="6">ChiGjej2B2-12916</strain>
    </source>
</reference>
<gene>
    <name evidence="6" type="ORF">IAD31_09140</name>
</gene>
<dbReference type="GO" id="GO:0043565">
    <property type="term" value="F:sequence-specific DNA binding"/>
    <property type="evidence" value="ECO:0007669"/>
    <property type="project" value="InterPro"/>
</dbReference>
<dbReference type="SMART" id="SM00342">
    <property type="entry name" value="HTH_ARAC"/>
    <property type="match status" value="1"/>
</dbReference>
<dbReference type="InterPro" id="IPR009057">
    <property type="entry name" value="Homeodomain-like_sf"/>
</dbReference>
<name>A0A9D0YVM5_9FIRM</name>
<keyword evidence="1" id="KW-0805">Transcription regulation</keyword>